<dbReference type="eggNOG" id="ENOG502ZQW6">
    <property type="taxonomic scope" value="Bacteria"/>
</dbReference>
<protein>
    <submittedName>
        <fullName evidence="2">Uncharacterized protein</fullName>
    </submittedName>
</protein>
<reference evidence="2 3" key="1">
    <citation type="journal article" date="2012" name="BMC Genomics">
        <title>Complete genome sequence of Saccharothrix espanaensis DSM 44229T and comparison to the other completely sequenced Pseudonocardiaceae.</title>
        <authorList>
            <person name="Strobel T."/>
            <person name="Al-Dilaimi A."/>
            <person name="Blom J."/>
            <person name="Gessner A."/>
            <person name="Kalinowski J."/>
            <person name="Luzhetska M."/>
            <person name="Puhler A."/>
            <person name="Szczepanowski R."/>
            <person name="Bechthold A."/>
            <person name="Ruckert C."/>
        </authorList>
    </citation>
    <scope>NUCLEOTIDE SEQUENCE [LARGE SCALE GENOMIC DNA]</scope>
    <source>
        <strain evidence="3">ATCC 51144 / DSM 44229 / JCM 9112 / NBRC 15066 / NRRL 15764</strain>
    </source>
</reference>
<dbReference type="EMBL" id="HE804045">
    <property type="protein sequence ID" value="CCH29540.1"/>
    <property type="molecule type" value="Genomic_DNA"/>
</dbReference>
<dbReference type="PATRIC" id="fig|1179773.3.peg.2212"/>
<dbReference type="HOGENOM" id="CLU_1061250_0_0_11"/>
<evidence type="ECO:0000256" key="1">
    <source>
        <dbReference type="SAM" id="MobiDB-lite"/>
    </source>
</evidence>
<dbReference type="AlphaFoldDB" id="K0JQD8"/>
<keyword evidence="3" id="KW-1185">Reference proteome</keyword>
<sequence>MWVRAPVAEWRDAPAVITTPPFDTSGSCGVPEVDVAATHVRRLHEELARLTAATIEAEAAYLDSATRAHADGQLDRHGLRAAYDQVRSRARDAGLFGHGGAPQHPDDRQDLDGLIGALAIPEDGTWFGHTGFHGLRHAGGYPGTGARVAFVLFGNGGVPVFIGHTSQFYRRAHNLDREGVTWCSWRAESCADRDEFVEARDRFIDRYGKPDSAAQPPPPPVDPRPQHYIVHGRRRGTVYGEPRRSSLRRDDPEDAPPPTGAS</sequence>
<dbReference type="KEGG" id="sesp:BN6_22190"/>
<evidence type="ECO:0000313" key="2">
    <source>
        <dbReference type="EMBL" id="CCH29540.1"/>
    </source>
</evidence>
<evidence type="ECO:0000313" key="3">
    <source>
        <dbReference type="Proteomes" id="UP000006281"/>
    </source>
</evidence>
<feature type="compositionally biased region" description="Basic and acidic residues" evidence="1">
    <location>
        <begin position="241"/>
        <end position="251"/>
    </location>
</feature>
<proteinExistence type="predicted"/>
<gene>
    <name evidence="2" type="ordered locus">BN6_22190</name>
</gene>
<accession>K0JQD8</accession>
<feature type="region of interest" description="Disordered" evidence="1">
    <location>
        <begin position="207"/>
        <end position="262"/>
    </location>
</feature>
<dbReference type="Proteomes" id="UP000006281">
    <property type="component" value="Chromosome"/>
</dbReference>
<organism evidence="2 3">
    <name type="scientific">Saccharothrix espanaensis (strain ATCC 51144 / DSM 44229 / JCM 9112 / NBRC 15066 / NRRL 15764)</name>
    <dbReference type="NCBI Taxonomy" id="1179773"/>
    <lineage>
        <taxon>Bacteria</taxon>
        <taxon>Bacillati</taxon>
        <taxon>Actinomycetota</taxon>
        <taxon>Actinomycetes</taxon>
        <taxon>Pseudonocardiales</taxon>
        <taxon>Pseudonocardiaceae</taxon>
        <taxon>Saccharothrix</taxon>
    </lineage>
</organism>
<name>K0JQD8_SACES</name>